<accession>A0ABX1CRA0</accession>
<keyword evidence="2" id="KW-1185">Reference proteome</keyword>
<sequence length="188" mass="20095">MATAYAAQDYAVDEGVVATAAQVEAWLSVAKAGDRFVYGPMRATLPLASSGRRRMLELANAGLVLLTRPRRADVPTMFNYTAVRSTAALPGAKPEGRPVLSAVRDAIVDGEIEAIDRLLPVLERFANAGRPCPTDRDLAARADLPREQIPQLLDVLRLANAIRVYAAPAPTNRRVHIVATGATTGIAK</sequence>
<gene>
    <name evidence="1" type="ORF">HBH26_17795</name>
</gene>
<protein>
    <recommendedName>
        <fullName evidence="3">Transcriptional regulator</fullName>
    </recommendedName>
</protein>
<reference evidence="1 2" key="1">
    <citation type="submission" date="2020-03" db="EMBL/GenBank/DDBJ databases">
        <authorList>
            <person name="Wang L."/>
            <person name="He N."/>
            <person name="Li Y."/>
            <person name="Fang Y."/>
            <person name="Zhang F."/>
        </authorList>
    </citation>
    <scope>NUCLEOTIDE SEQUENCE [LARGE SCALE GENOMIC DNA]</scope>
    <source>
        <strain evidence="1 2">36D10-4-7</strain>
    </source>
</reference>
<evidence type="ECO:0000313" key="1">
    <source>
        <dbReference type="EMBL" id="NJR80434.1"/>
    </source>
</evidence>
<dbReference type="Proteomes" id="UP000732399">
    <property type="component" value="Unassembled WGS sequence"/>
</dbReference>
<name>A0ABX1CRA0_9SPHN</name>
<evidence type="ECO:0008006" key="3">
    <source>
        <dbReference type="Google" id="ProtNLM"/>
    </source>
</evidence>
<dbReference type="RefSeq" id="WP_168135989.1">
    <property type="nucleotide sequence ID" value="NZ_JAAVJH010000018.1"/>
</dbReference>
<evidence type="ECO:0000313" key="2">
    <source>
        <dbReference type="Proteomes" id="UP000732399"/>
    </source>
</evidence>
<comment type="caution">
    <text evidence="1">The sequence shown here is derived from an EMBL/GenBank/DDBJ whole genome shotgun (WGS) entry which is preliminary data.</text>
</comment>
<dbReference type="EMBL" id="JAAVJH010000018">
    <property type="protein sequence ID" value="NJR80434.1"/>
    <property type="molecule type" value="Genomic_DNA"/>
</dbReference>
<proteinExistence type="predicted"/>
<organism evidence="1 2">
    <name type="scientific">Sphingomonas corticis</name>
    <dbReference type="NCBI Taxonomy" id="2722791"/>
    <lineage>
        <taxon>Bacteria</taxon>
        <taxon>Pseudomonadati</taxon>
        <taxon>Pseudomonadota</taxon>
        <taxon>Alphaproteobacteria</taxon>
        <taxon>Sphingomonadales</taxon>
        <taxon>Sphingomonadaceae</taxon>
        <taxon>Sphingomonas</taxon>
    </lineage>
</organism>